<evidence type="ECO:0000313" key="3">
    <source>
        <dbReference type="Proteomes" id="UP000694843"/>
    </source>
</evidence>
<name>A0A8B7N1W3_HYAAZ</name>
<evidence type="ECO:0000313" key="4">
    <source>
        <dbReference type="RefSeq" id="XP_018007837.1"/>
    </source>
</evidence>
<dbReference type="RefSeq" id="XP_018007837.1">
    <property type="nucleotide sequence ID" value="XM_018152348.2"/>
</dbReference>
<feature type="compositionally biased region" description="Polar residues" evidence="1">
    <location>
        <begin position="378"/>
        <end position="415"/>
    </location>
</feature>
<keyword evidence="3" id="KW-1185">Reference proteome</keyword>
<dbReference type="GeneID" id="108665576"/>
<feature type="chain" id="PRO_5034892109" evidence="2">
    <location>
        <begin position="19"/>
        <end position="1121"/>
    </location>
</feature>
<feature type="compositionally biased region" description="Polar residues" evidence="1">
    <location>
        <begin position="684"/>
        <end position="694"/>
    </location>
</feature>
<feature type="region of interest" description="Disordered" evidence="1">
    <location>
        <begin position="378"/>
        <end position="599"/>
    </location>
</feature>
<accession>A0A8B7N1W3</accession>
<dbReference type="Proteomes" id="UP000694843">
    <property type="component" value="Unplaced"/>
</dbReference>
<feature type="compositionally biased region" description="Polar residues" evidence="1">
    <location>
        <begin position="438"/>
        <end position="476"/>
    </location>
</feature>
<feature type="region of interest" description="Disordered" evidence="1">
    <location>
        <begin position="1021"/>
        <end position="1121"/>
    </location>
</feature>
<feature type="compositionally biased region" description="Low complexity" evidence="1">
    <location>
        <begin position="477"/>
        <end position="487"/>
    </location>
</feature>
<feature type="compositionally biased region" description="Polar residues" evidence="1">
    <location>
        <begin position="1111"/>
        <end position="1121"/>
    </location>
</feature>
<feature type="compositionally biased region" description="Polar residues" evidence="1">
    <location>
        <begin position="572"/>
        <end position="582"/>
    </location>
</feature>
<gene>
    <name evidence="4" type="primary">LOC108665576</name>
</gene>
<feature type="region of interest" description="Disordered" evidence="1">
    <location>
        <begin position="660"/>
        <end position="694"/>
    </location>
</feature>
<keyword evidence="2" id="KW-0732">Signal</keyword>
<dbReference type="KEGG" id="hazt:108665576"/>
<feature type="compositionally biased region" description="Low complexity" evidence="1">
    <location>
        <begin position="531"/>
        <end position="549"/>
    </location>
</feature>
<feature type="compositionally biased region" description="Low complexity" evidence="1">
    <location>
        <begin position="420"/>
        <end position="437"/>
    </location>
</feature>
<feature type="compositionally biased region" description="Polar residues" evidence="1">
    <location>
        <begin position="843"/>
        <end position="852"/>
    </location>
</feature>
<dbReference type="AlphaFoldDB" id="A0A8B7N1W3"/>
<feature type="compositionally biased region" description="Polar residues" evidence="1">
    <location>
        <begin position="969"/>
        <end position="978"/>
    </location>
</feature>
<feature type="region of interest" description="Disordered" evidence="1">
    <location>
        <begin position="836"/>
        <end position="855"/>
    </location>
</feature>
<feature type="compositionally biased region" description="Polar residues" evidence="1">
    <location>
        <begin position="590"/>
        <end position="599"/>
    </location>
</feature>
<feature type="signal peptide" evidence="2">
    <location>
        <begin position="1"/>
        <end position="18"/>
    </location>
</feature>
<organism evidence="3 4">
    <name type="scientific">Hyalella azteca</name>
    <name type="common">Amphipod</name>
    <dbReference type="NCBI Taxonomy" id="294128"/>
    <lineage>
        <taxon>Eukaryota</taxon>
        <taxon>Metazoa</taxon>
        <taxon>Ecdysozoa</taxon>
        <taxon>Arthropoda</taxon>
        <taxon>Crustacea</taxon>
        <taxon>Multicrustacea</taxon>
        <taxon>Malacostraca</taxon>
        <taxon>Eumalacostraca</taxon>
        <taxon>Peracarida</taxon>
        <taxon>Amphipoda</taxon>
        <taxon>Senticaudata</taxon>
        <taxon>Talitrida</taxon>
        <taxon>Talitroidea</taxon>
        <taxon>Hyalellidae</taxon>
        <taxon>Hyalella</taxon>
    </lineage>
</organism>
<feature type="region of interest" description="Disordered" evidence="1">
    <location>
        <begin position="967"/>
        <end position="1008"/>
    </location>
</feature>
<reference evidence="4" key="1">
    <citation type="submission" date="2025-08" db="UniProtKB">
        <authorList>
            <consortium name="RefSeq"/>
        </authorList>
    </citation>
    <scope>IDENTIFICATION</scope>
    <source>
        <tissue evidence="4">Whole organism</tissue>
    </source>
</reference>
<dbReference type="OrthoDB" id="10608461at2759"/>
<evidence type="ECO:0000256" key="1">
    <source>
        <dbReference type="SAM" id="MobiDB-lite"/>
    </source>
</evidence>
<sequence length="1121" mass="117583">MFALQVVGVVAAAHLLVATPAHRTSNDVSGAGPRSAGGGLRSVPPDTHRSGFALKPNIFPADFPRRNLGRLSPSSGSSLLSNPHVPEGIASLGHQSPNWSLEKIPVVKNPASLLPAGSYKENFAYQLSQGLATDFVSDSTAPKEGGTGGEKQALPEKALPVILANIPAAIAPLPQSEVNIPAAIAPLPQPEVNIPAAIAPLPQSEVNIPAAIAPLPQSEVNIPAAITPLPQSEVNIPAAIAPLTQSEVKIPAAIAPLPQSEAKIPAAIAPLPQSEINIPAAIAPLPQSEVNIPAANAPLPQSEVNIPAAITPFPQSEAKIPVAIAPLPHSEANIPAAIVPLPQSEVNIPAAIAPLPQSEAKISAAIAPLPQAAGTIYPSTPSEIASTSSHLPGQSSQHISSNSVKDRNSVINQEASIEVQPNSGSSASPSSTQTGNSVNSQDASIENQANSGSSASPASTQNGSSVNNQDASIENQANSGSSASASSTKNGNFVNNQVSSIENQANSGSSSSPSSTKNGNSVNNQVASIENQANSGSSASPSSTKNGNSANNQDASIEIQPITKSSASSSSTQNEKSVNEQDGSIEIQPNIESNEFASNYNNGDLHDAIRETLRIRHSDSKIDMVATSLDESKEFSIPFYPSTSSNDFSLFPDAYYESSNVHSHRSTGDVHDIVEESSEEESSDGTSATKPSTIDSLVQTSGYLNTSATQGTVSTVEAVETAANSTSTDSPPADKVEYEELIAQLESDGKVLDAKYAFLLAWNDEVARQGVNMLRVANVYPETGFVYMPDVEYYTRSVQASPKVKAATEQLMSAWQAAKKEKASLKGSASAASSTTIKDSTKFQTNGSSTNIDDAVLPDRFSPPGLLRDSLPPASPAVQGYPYKPYPFPTNQIYLQQPQLSYLNTILSYLPYLQAGRFAHPYLQLRDVLQGSTRPASIDNAIPLAGANAWNPVDLRRPKTEERLKISTAGGNKSSTSWDVEALTRPPGAAPNWTPGELTRPNTDDAAPGWTPEDLTRLNIDGAAPGWTPGDLTRPNTDGAAPGWTPGDLTRPNTDGAAPGWTPDRVDARKPHASQHRWCSPRVDARGPHAPQHRWCSPRVDARRPHASQHRWCSSSRVGTS</sequence>
<protein>
    <submittedName>
        <fullName evidence="4">Nascent polypeptide-associated complex subunit alpha, muscle-specific form-like</fullName>
    </submittedName>
</protein>
<proteinExistence type="predicted"/>
<feature type="compositionally biased region" description="Low complexity" evidence="1">
    <location>
        <begin position="499"/>
        <end position="521"/>
    </location>
</feature>
<evidence type="ECO:0000256" key="2">
    <source>
        <dbReference type="SAM" id="SignalP"/>
    </source>
</evidence>
<feature type="region of interest" description="Disordered" evidence="1">
    <location>
        <begin position="22"/>
        <end position="47"/>
    </location>
</feature>
<feature type="compositionally biased region" description="Polar residues" evidence="1">
    <location>
        <begin position="488"/>
        <end position="498"/>
    </location>
</feature>